<gene>
    <name evidence="2" type="ORF">BDW59DRAFT_5584</name>
</gene>
<feature type="compositionally biased region" description="Low complexity" evidence="1">
    <location>
        <begin position="101"/>
        <end position="113"/>
    </location>
</feature>
<proteinExistence type="predicted"/>
<dbReference type="EMBL" id="JBFXLS010000001">
    <property type="protein sequence ID" value="KAL2835247.1"/>
    <property type="molecule type" value="Genomic_DNA"/>
</dbReference>
<name>A0ABR4J632_9EURO</name>
<evidence type="ECO:0000313" key="3">
    <source>
        <dbReference type="Proteomes" id="UP001610335"/>
    </source>
</evidence>
<evidence type="ECO:0000313" key="2">
    <source>
        <dbReference type="EMBL" id="KAL2835247.1"/>
    </source>
</evidence>
<comment type="caution">
    <text evidence="2">The sequence shown here is derived from an EMBL/GenBank/DDBJ whole genome shotgun (WGS) entry which is preliminary data.</text>
</comment>
<feature type="region of interest" description="Disordered" evidence="1">
    <location>
        <begin position="1"/>
        <end position="26"/>
    </location>
</feature>
<reference evidence="2 3" key="1">
    <citation type="submission" date="2024-07" db="EMBL/GenBank/DDBJ databases">
        <title>Section-level genome sequencing and comparative genomics of Aspergillus sections Usti and Cavernicolus.</title>
        <authorList>
            <consortium name="Lawrence Berkeley National Laboratory"/>
            <person name="Nybo J.L."/>
            <person name="Vesth T.C."/>
            <person name="Theobald S."/>
            <person name="Frisvad J.C."/>
            <person name="Larsen T.O."/>
            <person name="Kjaerboelling I."/>
            <person name="Rothschild-Mancinelli K."/>
            <person name="Lyhne E.K."/>
            <person name="Kogle M.E."/>
            <person name="Barry K."/>
            <person name="Clum A."/>
            <person name="Na H."/>
            <person name="Ledsgaard L."/>
            <person name="Lin J."/>
            <person name="Lipzen A."/>
            <person name="Kuo A."/>
            <person name="Riley R."/>
            <person name="Mondo S."/>
            <person name="LaButti K."/>
            <person name="Haridas S."/>
            <person name="Pangalinan J."/>
            <person name="Salamov A.A."/>
            <person name="Simmons B.A."/>
            <person name="Magnuson J.K."/>
            <person name="Chen J."/>
            <person name="Drula E."/>
            <person name="Henrissat B."/>
            <person name="Wiebenga A."/>
            <person name="Lubbers R.J."/>
            <person name="Gomes A.C."/>
            <person name="Makela M.R."/>
            <person name="Stajich J."/>
            <person name="Grigoriev I.V."/>
            <person name="Mortensen U.H."/>
            <person name="De vries R.P."/>
            <person name="Baker S.E."/>
            <person name="Andersen M.R."/>
        </authorList>
    </citation>
    <scope>NUCLEOTIDE SEQUENCE [LARGE SCALE GENOMIC DNA]</scope>
    <source>
        <strain evidence="2 3">CBS 600.67</strain>
    </source>
</reference>
<sequence>MPSLNNNPFPPPPPPNPPAHAPTWPDLTPVEARTAKCDICNRRNQGNMRRCVRCGWQTCHGSCVEDPRCSYRYSGRKCTHFCPGELHRGHNTDKICASGSNQARRGVQQQARRNGGGKRGRSSSNAAAAAVGEATQQSRSSMSVRVDRCAQRCVSRSSSSSSSSSTVPAPIPSLSHGPSLENTPEQPTSNSATLFLDSPSLGDKEIPEEDLHAAWILVSFSQNACEKELQGDTVNPDASNRQRERRRSIRRGKRPQYSELTDEEGEQEYHDDDRNV</sequence>
<keyword evidence="3" id="KW-1185">Reference proteome</keyword>
<protein>
    <submittedName>
        <fullName evidence="2">Uncharacterized protein</fullName>
    </submittedName>
</protein>
<accession>A0ABR4J632</accession>
<dbReference type="Proteomes" id="UP001610335">
    <property type="component" value="Unassembled WGS sequence"/>
</dbReference>
<feature type="region of interest" description="Disordered" evidence="1">
    <location>
        <begin position="96"/>
        <end position="201"/>
    </location>
</feature>
<feature type="compositionally biased region" description="Polar residues" evidence="1">
    <location>
        <begin position="180"/>
        <end position="193"/>
    </location>
</feature>
<feature type="region of interest" description="Disordered" evidence="1">
    <location>
        <begin position="227"/>
        <end position="276"/>
    </location>
</feature>
<feature type="compositionally biased region" description="Basic and acidic residues" evidence="1">
    <location>
        <begin position="267"/>
        <end position="276"/>
    </location>
</feature>
<evidence type="ECO:0000256" key="1">
    <source>
        <dbReference type="SAM" id="MobiDB-lite"/>
    </source>
</evidence>
<feature type="compositionally biased region" description="Pro residues" evidence="1">
    <location>
        <begin position="8"/>
        <end position="20"/>
    </location>
</feature>
<organism evidence="2 3">
    <name type="scientific">Aspergillus cavernicola</name>
    <dbReference type="NCBI Taxonomy" id="176166"/>
    <lineage>
        <taxon>Eukaryota</taxon>
        <taxon>Fungi</taxon>
        <taxon>Dikarya</taxon>
        <taxon>Ascomycota</taxon>
        <taxon>Pezizomycotina</taxon>
        <taxon>Eurotiomycetes</taxon>
        <taxon>Eurotiomycetidae</taxon>
        <taxon>Eurotiales</taxon>
        <taxon>Aspergillaceae</taxon>
        <taxon>Aspergillus</taxon>
        <taxon>Aspergillus subgen. Nidulantes</taxon>
    </lineage>
</organism>
<feature type="compositionally biased region" description="Low complexity" evidence="1">
    <location>
        <begin position="122"/>
        <end position="138"/>
    </location>
</feature>
<feature type="compositionally biased region" description="Low complexity" evidence="1">
    <location>
        <begin position="155"/>
        <end position="165"/>
    </location>
</feature>
<feature type="compositionally biased region" description="Basic residues" evidence="1">
    <location>
        <begin position="243"/>
        <end position="254"/>
    </location>
</feature>